<keyword evidence="3" id="KW-1185">Reference proteome</keyword>
<name>A0ABW0X3N2_9ACTN</name>
<comment type="caution">
    <text evidence="2">The sequence shown here is derived from an EMBL/GenBank/DDBJ whole genome shotgun (WGS) entry which is preliminary data.</text>
</comment>
<protein>
    <submittedName>
        <fullName evidence="2">Uncharacterized protein</fullName>
    </submittedName>
</protein>
<dbReference type="EMBL" id="JBHSOF010000017">
    <property type="protein sequence ID" value="MFC5664368.1"/>
    <property type="molecule type" value="Genomic_DNA"/>
</dbReference>
<proteinExistence type="predicted"/>
<organism evidence="2 3">
    <name type="scientific">Kitasatospora misakiensis</name>
    <dbReference type="NCBI Taxonomy" id="67330"/>
    <lineage>
        <taxon>Bacteria</taxon>
        <taxon>Bacillati</taxon>
        <taxon>Actinomycetota</taxon>
        <taxon>Actinomycetes</taxon>
        <taxon>Kitasatosporales</taxon>
        <taxon>Streptomycetaceae</taxon>
        <taxon>Kitasatospora</taxon>
    </lineage>
</organism>
<sequence>MRPDHGGSNMRQHSSDGDDLTATFFCTDPNSQGGVECETFYETDRDSWIVQLKKRGPKVRDQLVTLADDETFGEMSGRTMDVFVRKYVRERYGIDLGGTPN</sequence>
<dbReference type="Proteomes" id="UP001595975">
    <property type="component" value="Unassembled WGS sequence"/>
</dbReference>
<accession>A0ABW0X3N2</accession>
<evidence type="ECO:0000256" key="1">
    <source>
        <dbReference type="SAM" id="MobiDB-lite"/>
    </source>
</evidence>
<evidence type="ECO:0000313" key="2">
    <source>
        <dbReference type="EMBL" id="MFC5664368.1"/>
    </source>
</evidence>
<gene>
    <name evidence="2" type="ORF">ACFP3U_15415</name>
</gene>
<reference evidence="3" key="1">
    <citation type="journal article" date="2019" name="Int. J. Syst. Evol. Microbiol.">
        <title>The Global Catalogue of Microorganisms (GCM) 10K type strain sequencing project: providing services to taxonomists for standard genome sequencing and annotation.</title>
        <authorList>
            <consortium name="The Broad Institute Genomics Platform"/>
            <consortium name="The Broad Institute Genome Sequencing Center for Infectious Disease"/>
            <person name="Wu L."/>
            <person name="Ma J."/>
        </authorList>
    </citation>
    <scope>NUCLEOTIDE SEQUENCE [LARGE SCALE GENOMIC DNA]</scope>
    <source>
        <strain evidence="3">CGMCC 4.1437</strain>
    </source>
</reference>
<dbReference type="RefSeq" id="WP_380226068.1">
    <property type="nucleotide sequence ID" value="NZ_JBHSOF010000017.1"/>
</dbReference>
<evidence type="ECO:0000313" key="3">
    <source>
        <dbReference type="Proteomes" id="UP001595975"/>
    </source>
</evidence>
<feature type="region of interest" description="Disordered" evidence="1">
    <location>
        <begin position="1"/>
        <end position="21"/>
    </location>
</feature>